<sequence>MKLIVCLFFAITVFGQEKPIEIKIDSLSVLNSNETERKFVLHYHLTNLTNKPITFILDPKEVIPIGAGSLRPNVYYKLYENDTAIEANGILTGNSNIRYFKSEADYTRYIDSVDTYIKSRTPEQLSQIKKEGFLEHIQNMEANQTKHFRSILVWDKRRYHRNDVIEYYIEEKEKHFIELHINLMTEELLMSFSEAEKKELLKDKTLTKGWFTSNKMEINLGE</sequence>
<proteinExistence type="predicted"/>
<name>A0ABP7TVV9_9FLAO</name>
<evidence type="ECO:0000313" key="1">
    <source>
        <dbReference type="EMBL" id="GAA4032078.1"/>
    </source>
</evidence>
<dbReference type="RefSeq" id="WP_324689068.1">
    <property type="nucleotide sequence ID" value="NZ_BAABCR010000015.1"/>
</dbReference>
<reference evidence="2" key="1">
    <citation type="journal article" date="2019" name="Int. J. Syst. Evol. Microbiol.">
        <title>The Global Catalogue of Microorganisms (GCM) 10K type strain sequencing project: providing services to taxonomists for standard genome sequencing and annotation.</title>
        <authorList>
            <consortium name="The Broad Institute Genomics Platform"/>
            <consortium name="The Broad Institute Genome Sequencing Center for Infectious Disease"/>
            <person name="Wu L."/>
            <person name="Ma J."/>
        </authorList>
    </citation>
    <scope>NUCLEOTIDE SEQUENCE [LARGE SCALE GENOMIC DNA]</scope>
    <source>
        <strain evidence="2">JCM 17064</strain>
    </source>
</reference>
<gene>
    <name evidence="1" type="ORF">GCM10022386_15230</name>
</gene>
<protein>
    <submittedName>
        <fullName evidence="1">Uncharacterized protein</fullName>
    </submittedName>
</protein>
<comment type="caution">
    <text evidence="1">The sequence shown here is derived from an EMBL/GenBank/DDBJ whole genome shotgun (WGS) entry which is preliminary data.</text>
</comment>
<organism evidence="1 2">
    <name type="scientific">Flavobacterium cheonhonense</name>
    <dbReference type="NCBI Taxonomy" id="706185"/>
    <lineage>
        <taxon>Bacteria</taxon>
        <taxon>Pseudomonadati</taxon>
        <taxon>Bacteroidota</taxon>
        <taxon>Flavobacteriia</taxon>
        <taxon>Flavobacteriales</taxon>
        <taxon>Flavobacteriaceae</taxon>
        <taxon>Flavobacterium</taxon>
    </lineage>
</organism>
<dbReference type="EMBL" id="BAABCR010000015">
    <property type="protein sequence ID" value="GAA4032078.1"/>
    <property type="molecule type" value="Genomic_DNA"/>
</dbReference>
<evidence type="ECO:0000313" key="2">
    <source>
        <dbReference type="Proteomes" id="UP001500968"/>
    </source>
</evidence>
<dbReference type="Proteomes" id="UP001500968">
    <property type="component" value="Unassembled WGS sequence"/>
</dbReference>
<accession>A0ABP7TVV9</accession>
<keyword evidence="2" id="KW-1185">Reference proteome</keyword>